<name>A0ABR2MKN6_9ASPA</name>
<evidence type="ECO:0000313" key="3">
    <source>
        <dbReference type="EMBL" id="KAK8964727.1"/>
    </source>
</evidence>
<feature type="domain" description="TORTIFOLIA1/SINE1-2 N-terminal" evidence="2">
    <location>
        <begin position="73"/>
        <end position="227"/>
    </location>
</feature>
<sequence length="312" mass="33550">MKGGGRTATPAHAVFELKHKVVLSLNKLSDRDTYKIGAEELEKITEGLTPEGIAPFLSCIIGSSGGGGGRGNGFVTLVKPFFEALGEQNRYVQTGSALCLARVIDEAADPPIALVAQMLARVVKLLKNQHFMAKPAVIGLIRSIVQAGGASTEHAQHLALTSITEALKCSDWTTRKAASVALAGIAVSCGSAFGHMKTSCICSLESCRFDKVKPVRDAVVHALQCWKALSSWKSINDHMRAGDLDSAYEEALSSGDVVILFELMNTTGPVLEKLSDDVAKNILDILPRKFLNHRFISSMIPWVQQVSFLQFG</sequence>
<feature type="domain" description="TORTIFOLIA1/SINE1-2 N-terminal" evidence="2">
    <location>
        <begin position="15"/>
        <end position="62"/>
    </location>
</feature>
<dbReference type="InterPro" id="IPR016024">
    <property type="entry name" value="ARM-type_fold"/>
</dbReference>
<dbReference type="Gene3D" id="1.25.10.10">
    <property type="entry name" value="Leucine-rich Repeat Variant"/>
    <property type="match status" value="1"/>
</dbReference>
<feature type="domain" description="TORTIFOLIA1/TORL1-2 C-terminal" evidence="1">
    <location>
        <begin position="230"/>
        <end position="307"/>
    </location>
</feature>
<organism evidence="3 4">
    <name type="scientific">Platanthera guangdongensis</name>
    <dbReference type="NCBI Taxonomy" id="2320717"/>
    <lineage>
        <taxon>Eukaryota</taxon>
        <taxon>Viridiplantae</taxon>
        <taxon>Streptophyta</taxon>
        <taxon>Embryophyta</taxon>
        <taxon>Tracheophyta</taxon>
        <taxon>Spermatophyta</taxon>
        <taxon>Magnoliopsida</taxon>
        <taxon>Liliopsida</taxon>
        <taxon>Asparagales</taxon>
        <taxon>Orchidaceae</taxon>
        <taxon>Orchidoideae</taxon>
        <taxon>Orchideae</taxon>
        <taxon>Orchidinae</taxon>
        <taxon>Platanthera</taxon>
    </lineage>
</organism>
<dbReference type="Pfam" id="PF24713">
    <property type="entry name" value="TOR1L1_C"/>
    <property type="match status" value="1"/>
</dbReference>
<accession>A0ABR2MKN6</accession>
<dbReference type="PANTHER" id="PTHR31355">
    <property type="entry name" value="MICROTUBULE-ASSOCIATED PROTEIN TORTIFOLIA1"/>
    <property type="match status" value="1"/>
</dbReference>
<protein>
    <submittedName>
        <fullName evidence="3">Microtubule-associated protein TORTIFOLIA1</fullName>
    </submittedName>
</protein>
<evidence type="ECO:0000259" key="1">
    <source>
        <dbReference type="Pfam" id="PF24713"/>
    </source>
</evidence>
<dbReference type="InterPro" id="IPR057600">
    <property type="entry name" value="TORTIFOLIA1/SINE1-2_N"/>
</dbReference>
<evidence type="ECO:0000313" key="4">
    <source>
        <dbReference type="Proteomes" id="UP001412067"/>
    </source>
</evidence>
<dbReference type="EMBL" id="JBBWWR010000006">
    <property type="protein sequence ID" value="KAK8964727.1"/>
    <property type="molecule type" value="Genomic_DNA"/>
</dbReference>
<dbReference type="InterPro" id="IPR057599">
    <property type="entry name" value="TORTIFOLIA1/TORL1-2_C"/>
</dbReference>
<dbReference type="PANTHER" id="PTHR31355:SF22">
    <property type="entry name" value="TORTIFOLIA1-LIKE PROTEIN 2"/>
    <property type="match status" value="1"/>
</dbReference>
<proteinExistence type="predicted"/>
<dbReference type="InterPro" id="IPR011989">
    <property type="entry name" value="ARM-like"/>
</dbReference>
<evidence type="ECO:0000259" key="2">
    <source>
        <dbReference type="Pfam" id="PF24714"/>
    </source>
</evidence>
<dbReference type="SUPFAM" id="SSF48371">
    <property type="entry name" value="ARM repeat"/>
    <property type="match status" value="1"/>
</dbReference>
<gene>
    <name evidence="3" type="primary">TOR1</name>
    <name evidence="3" type="ORF">KSP40_PGU004509</name>
</gene>
<keyword evidence="4" id="KW-1185">Reference proteome</keyword>
<comment type="caution">
    <text evidence="3">The sequence shown here is derived from an EMBL/GenBank/DDBJ whole genome shotgun (WGS) entry which is preliminary data.</text>
</comment>
<dbReference type="InterPro" id="IPR033337">
    <property type="entry name" value="TORTIFOLIA1/SINE1-2"/>
</dbReference>
<dbReference type="Pfam" id="PF24714">
    <property type="entry name" value="TOR1L1_N"/>
    <property type="match status" value="2"/>
</dbReference>
<reference evidence="3 4" key="1">
    <citation type="journal article" date="2022" name="Nat. Plants">
        <title>Genomes of leafy and leafless Platanthera orchids illuminate the evolution of mycoheterotrophy.</title>
        <authorList>
            <person name="Li M.H."/>
            <person name="Liu K.W."/>
            <person name="Li Z."/>
            <person name="Lu H.C."/>
            <person name="Ye Q.L."/>
            <person name="Zhang D."/>
            <person name="Wang J.Y."/>
            <person name="Li Y.F."/>
            <person name="Zhong Z.M."/>
            <person name="Liu X."/>
            <person name="Yu X."/>
            <person name="Liu D.K."/>
            <person name="Tu X.D."/>
            <person name="Liu B."/>
            <person name="Hao Y."/>
            <person name="Liao X.Y."/>
            <person name="Jiang Y.T."/>
            <person name="Sun W.H."/>
            <person name="Chen J."/>
            <person name="Chen Y.Q."/>
            <person name="Ai Y."/>
            <person name="Zhai J.W."/>
            <person name="Wu S.S."/>
            <person name="Zhou Z."/>
            <person name="Hsiao Y.Y."/>
            <person name="Wu W.L."/>
            <person name="Chen Y.Y."/>
            <person name="Lin Y.F."/>
            <person name="Hsu J.L."/>
            <person name="Li C.Y."/>
            <person name="Wang Z.W."/>
            <person name="Zhao X."/>
            <person name="Zhong W.Y."/>
            <person name="Ma X.K."/>
            <person name="Ma L."/>
            <person name="Huang J."/>
            <person name="Chen G.Z."/>
            <person name="Huang M.Z."/>
            <person name="Huang L."/>
            <person name="Peng D.H."/>
            <person name="Luo Y.B."/>
            <person name="Zou S.Q."/>
            <person name="Chen S.P."/>
            <person name="Lan S."/>
            <person name="Tsai W.C."/>
            <person name="Van de Peer Y."/>
            <person name="Liu Z.J."/>
        </authorList>
    </citation>
    <scope>NUCLEOTIDE SEQUENCE [LARGE SCALE GENOMIC DNA]</scope>
    <source>
        <strain evidence="3">Lor288</strain>
    </source>
</reference>
<dbReference type="Proteomes" id="UP001412067">
    <property type="component" value="Unassembled WGS sequence"/>
</dbReference>